<name>A0A2P8E2V6_9BACT</name>
<protein>
    <submittedName>
        <fullName evidence="13">Fe(3+) dicitrate transport protein</fullName>
    </submittedName>
</protein>
<dbReference type="RefSeq" id="WP_106567471.1">
    <property type="nucleotide sequence ID" value="NZ_PYGF01000006.1"/>
</dbReference>
<dbReference type="AlphaFoldDB" id="A0A2P8E2V6"/>
<evidence type="ECO:0000313" key="13">
    <source>
        <dbReference type="EMBL" id="PSL03786.1"/>
    </source>
</evidence>
<dbReference type="Gene3D" id="2.170.130.10">
    <property type="entry name" value="TonB-dependent receptor, plug domain"/>
    <property type="match status" value="1"/>
</dbReference>
<evidence type="ECO:0000256" key="3">
    <source>
        <dbReference type="ARBA" id="ARBA00022452"/>
    </source>
</evidence>
<dbReference type="OrthoDB" id="9758472at2"/>
<dbReference type="InterPro" id="IPR012910">
    <property type="entry name" value="Plug_dom"/>
</dbReference>
<dbReference type="EMBL" id="PYGF01000006">
    <property type="protein sequence ID" value="PSL03786.1"/>
    <property type="molecule type" value="Genomic_DNA"/>
</dbReference>
<dbReference type="SUPFAM" id="SSF56935">
    <property type="entry name" value="Porins"/>
    <property type="match status" value="1"/>
</dbReference>
<dbReference type="PANTHER" id="PTHR30442">
    <property type="entry name" value="IRON III DICITRATE TRANSPORT PROTEIN FECA"/>
    <property type="match status" value="1"/>
</dbReference>
<comment type="caution">
    <text evidence="13">The sequence shown here is derived from an EMBL/GenBank/DDBJ whole genome shotgun (WGS) entry which is preliminary data.</text>
</comment>
<dbReference type="Pfam" id="PF07715">
    <property type="entry name" value="Plug"/>
    <property type="match status" value="1"/>
</dbReference>
<dbReference type="Proteomes" id="UP000240708">
    <property type="component" value="Unassembled WGS sequence"/>
</dbReference>
<feature type="domain" description="TonB-dependent receptor-like beta-barrel" evidence="11">
    <location>
        <begin position="332"/>
        <end position="775"/>
    </location>
</feature>
<dbReference type="SUPFAM" id="SSF49464">
    <property type="entry name" value="Carboxypeptidase regulatory domain-like"/>
    <property type="match status" value="1"/>
</dbReference>
<evidence type="ECO:0000259" key="11">
    <source>
        <dbReference type="Pfam" id="PF00593"/>
    </source>
</evidence>
<feature type="domain" description="TonB-dependent receptor plug" evidence="12">
    <location>
        <begin position="138"/>
        <end position="236"/>
    </location>
</feature>
<keyword evidence="5 9" id="KW-0798">TonB box</keyword>
<gene>
    <name evidence="13" type="ORF">CLV48_10625</name>
</gene>
<keyword evidence="14" id="KW-1185">Reference proteome</keyword>
<dbReference type="Pfam" id="PF13715">
    <property type="entry name" value="CarbopepD_reg_2"/>
    <property type="match status" value="1"/>
</dbReference>
<dbReference type="GO" id="GO:0009279">
    <property type="term" value="C:cell outer membrane"/>
    <property type="evidence" value="ECO:0007669"/>
    <property type="project" value="UniProtKB-SubCell"/>
</dbReference>
<evidence type="ECO:0000256" key="6">
    <source>
        <dbReference type="ARBA" id="ARBA00023136"/>
    </source>
</evidence>
<feature type="chain" id="PRO_5015126333" evidence="10">
    <location>
        <begin position="21"/>
        <end position="809"/>
    </location>
</feature>
<evidence type="ECO:0000256" key="8">
    <source>
        <dbReference type="PROSITE-ProRule" id="PRU01360"/>
    </source>
</evidence>
<keyword evidence="7 8" id="KW-0998">Cell outer membrane</keyword>
<organism evidence="13 14">
    <name type="scientific">Cecembia rubra</name>
    <dbReference type="NCBI Taxonomy" id="1485585"/>
    <lineage>
        <taxon>Bacteria</taxon>
        <taxon>Pseudomonadati</taxon>
        <taxon>Bacteroidota</taxon>
        <taxon>Cytophagia</taxon>
        <taxon>Cytophagales</taxon>
        <taxon>Cyclobacteriaceae</taxon>
        <taxon>Cecembia</taxon>
    </lineage>
</organism>
<sequence>MRFIFTTWLLLLLICFQAQAQKNTLSGNIVDEKQQPVVGASVYLQGTVRGVQTDAFGNFILKDFPKGEYVLRVSMVGFKDASRSFTIGDREAKEVNLVLEEDLLLLDAFEFSVSRGIMGQEKMPEVDNFRVNAARKNEVIRVGEINANLAMNNSRQIFGRTPGISIWENDGSGIQLGVASRGLSPNRSWEFNVRMNGYDVTPDPMGYPEAYFTPPMEVVEQIEIVRGASSLQYGPQFGGLMNFVMRKPDKSKRFTFETLNTVGNNGLFSTFNYLGGTEGKWNYTAYYQKRIGNGWRENGYFNTDHAHVEVNYAASNKLKLGLEMTYMTTESQQPGGLTDEQFAQDPRQSTRGRNWFSTPWFVPALTAEYIVSENTKFSLKTFGTFAERSSVGFMRPINQEDDLGNRQLDRDFYNTYGSELRMITDYQLFGKKQTLASGLRYFNGLIDRKQNGQGDSGNRMNFDLIEGGVYNRDLDFRNINYAAFAENIFRISDKLLATAGVRVESIYSNMEGRFNIVNGQEVLLSPQSRTRNFLLFGLGSEYKLTKTTEFYTNFSQAYRPVLISDLTPPATTDIIDENLQDSRGYNFDFGYRGSLGSYLKFDASYFYLNYADRIGTIAQLNPNGTIYQFRTNLGNSVSQGFEGYVEFDPITAFLKSSRFGYIHLFASLAIVDARYGDFMTTTVVDGQIREGNLNGNRVENAPRKINRYGITYQLKNFSVTWQLSDIGEAFADASNTVSPNAAATVGLIPAYQVQDLSGSATFKKRYILRGGINNLTNEMYFTRRAGGYPGPGIMPADGRTFYLTFGLKL</sequence>
<keyword evidence="2 8" id="KW-0813">Transport</keyword>
<dbReference type="Pfam" id="PF00593">
    <property type="entry name" value="TonB_dep_Rec_b-barrel"/>
    <property type="match status" value="1"/>
</dbReference>
<evidence type="ECO:0000256" key="10">
    <source>
        <dbReference type="SAM" id="SignalP"/>
    </source>
</evidence>
<evidence type="ECO:0000256" key="5">
    <source>
        <dbReference type="ARBA" id="ARBA00023077"/>
    </source>
</evidence>
<comment type="similarity">
    <text evidence="8 9">Belongs to the TonB-dependent receptor family.</text>
</comment>
<evidence type="ECO:0000256" key="4">
    <source>
        <dbReference type="ARBA" id="ARBA00022692"/>
    </source>
</evidence>
<keyword evidence="10" id="KW-0732">Signal</keyword>
<evidence type="ECO:0000256" key="9">
    <source>
        <dbReference type="RuleBase" id="RU003357"/>
    </source>
</evidence>
<accession>A0A2P8E2V6</accession>
<reference evidence="13 14" key="1">
    <citation type="submission" date="2018-03" db="EMBL/GenBank/DDBJ databases">
        <title>Genomic Encyclopedia of Archaeal and Bacterial Type Strains, Phase II (KMG-II): from individual species to whole genera.</title>
        <authorList>
            <person name="Goeker M."/>
        </authorList>
    </citation>
    <scope>NUCLEOTIDE SEQUENCE [LARGE SCALE GENOMIC DNA]</scope>
    <source>
        <strain evidence="13 14">DSM 28057</strain>
    </source>
</reference>
<evidence type="ECO:0000259" key="12">
    <source>
        <dbReference type="Pfam" id="PF07715"/>
    </source>
</evidence>
<evidence type="ECO:0000256" key="1">
    <source>
        <dbReference type="ARBA" id="ARBA00004571"/>
    </source>
</evidence>
<keyword evidence="4 8" id="KW-0812">Transmembrane</keyword>
<dbReference type="PANTHER" id="PTHR30442:SF0">
    <property type="entry name" value="FE(3+) DICITRATE TRANSPORT PROTEIN FECA"/>
    <property type="match status" value="1"/>
</dbReference>
<proteinExistence type="inferred from homology"/>
<dbReference type="InterPro" id="IPR037066">
    <property type="entry name" value="Plug_dom_sf"/>
</dbReference>
<dbReference type="Gene3D" id="2.40.170.20">
    <property type="entry name" value="TonB-dependent receptor, beta-barrel domain"/>
    <property type="match status" value="1"/>
</dbReference>
<dbReference type="InterPro" id="IPR008969">
    <property type="entry name" value="CarboxyPept-like_regulatory"/>
</dbReference>
<keyword evidence="3 8" id="KW-1134">Transmembrane beta strand</keyword>
<dbReference type="InterPro" id="IPR036942">
    <property type="entry name" value="Beta-barrel_TonB_sf"/>
</dbReference>
<evidence type="ECO:0000313" key="14">
    <source>
        <dbReference type="Proteomes" id="UP000240708"/>
    </source>
</evidence>
<dbReference type="InterPro" id="IPR000531">
    <property type="entry name" value="Beta-barrel_TonB"/>
</dbReference>
<keyword evidence="6 8" id="KW-0472">Membrane</keyword>
<evidence type="ECO:0000256" key="7">
    <source>
        <dbReference type="ARBA" id="ARBA00023237"/>
    </source>
</evidence>
<dbReference type="Gene3D" id="2.60.40.1120">
    <property type="entry name" value="Carboxypeptidase-like, regulatory domain"/>
    <property type="match status" value="1"/>
</dbReference>
<dbReference type="GO" id="GO:0033214">
    <property type="term" value="P:siderophore-iron import into cell"/>
    <property type="evidence" value="ECO:0007669"/>
    <property type="project" value="TreeGrafter"/>
</dbReference>
<feature type="signal peptide" evidence="10">
    <location>
        <begin position="1"/>
        <end position="20"/>
    </location>
</feature>
<comment type="subcellular location">
    <subcellularLocation>
        <location evidence="1 8">Cell outer membrane</location>
        <topology evidence="1 8">Multi-pass membrane protein</topology>
    </subcellularLocation>
</comment>
<evidence type="ECO:0000256" key="2">
    <source>
        <dbReference type="ARBA" id="ARBA00022448"/>
    </source>
</evidence>
<dbReference type="InterPro" id="IPR039426">
    <property type="entry name" value="TonB-dep_rcpt-like"/>
</dbReference>
<dbReference type="PROSITE" id="PS52016">
    <property type="entry name" value="TONB_DEPENDENT_REC_3"/>
    <property type="match status" value="1"/>
</dbReference>